<feature type="region of interest" description="Disordered" evidence="7">
    <location>
        <begin position="450"/>
        <end position="503"/>
    </location>
</feature>
<feature type="compositionally biased region" description="Low complexity" evidence="7">
    <location>
        <begin position="583"/>
        <end position="597"/>
    </location>
</feature>
<keyword evidence="1" id="KW-0479">Metal-binding</keyword>
<evidence type="ECO:0000256" key="7">
    <source>
        <dbReference type="SAM" id="MobiDB-lite"/>
    </source>
</evidence>
<evidence type="ECO:0000256" key="1">
    <source>
        <dbReference type="ARBA" id="ARBA00022723"/>
    </source>
</evidence>
<feature type="compositionally biased region" description="Polar residues" evidence="7">
    <location>
        <begin position="277"/>
        <end position="304"/>
    </location>
</feature>
<dbReference type="GeneID" id="55967496"/>
<evidence type="ECO:0000256" key="3">
    <source>
        <dbReference type="ARBA" id="ARBA00022771"/>
    </source>
</evidence>
<evidence type="ECO:0000313" key="9">
    <source>
        <dbReference type="EMBL" id="KAF4126020.1"/>
    </source>
</evidence>
<feature type="domain" description="C2H2-type" evidence="8">
    <location>
        <begin position="358"/>
        <end position="387"/>
    </location>
</feature>
<feature type="region of interest" description="Disordered" evidence="7">
    <location>
        <begin position="518"/>
        <end position="619"/>
    </location>
</feature>
<keyword evidence="2" id="KW-0677">Repeat</keyword>
<feature type="compositionally biased region" description="Polar residues" evidence="7">
    <location>
        <begin position="172"/>
        <end position="188"/>
    </location>
</feature>
<feature type="compositionally biased region" description="Basic and acidic residues" evidence="7">
    <location>
        <begin position="459"/>
        <end position="471"/>
    </location>
</feature>
<feature type="compositionally biased region" description="Polar residues" evidence="7">
    <location>
        <begin position="603"/>
        <end position="615"/>
    </location>
</feature>
<feature type="domain" description="C2H2-type" evidence="8">
    <location>
        <begin position="388"/>
        <end position="415"/>
    </location>
</feature>
<organism evidence="9 10">
    <name type="scientific">Geosmithia morbida</name>
    <dbReference type="NCBI Taxonomy" id="1094350"/>
    <lineage>
        <taxon>Eukaryota</taxon>
        <taxon>Fungi</taxon>
        <taxon>Dikarya</taxon>
        <taxon>Ascomycota</taxon>
        <taxon>Pezizomycotina</taxon>
        <taxon>Sordariomycetes</taxon>
        <taxon>Hypocreomycetidae</taxon>
        <taxon>Hypocreales</taxon>
        <taxon>Bionectriaceae</taxon>
        <taxon>Geosmithia</taxon>
    </lineage>
</organism>
<dbReference type="PROSITE" id="PS00028">
    <property type="entry name" value="ZINC_FINGER_C2H2_1"/>
    <property type="match status" value="2"/>
</dbReference>
<comment type="caution">
    <text evidence="9">The sequence shown here is derived from an EMBL/GenBank/DDBJ whole genome shotgun (WGS) entry which is preliminary data.</text>
</comment>
<dbReference type="RefSeq" id="XP_035324672.1">
    <property type="nucleotide sequence ID" value="XM_035463248.1"/>
</dbReference>
<dbReference type="SUPFAM" id="SSF57667">
    <property type="entry name" value="beta-beta-alpha zinc fingers"/>
    <property type="match status" value="2"/>
</dbReference>
<gene>
    <name evidence="9" type="ORF">GMORB2_1266</name>
</gene>
<evidence type="ECO:0000259" key="8">
    <source>
        <dbReference type="PROSITE" id="PS50157"/>
    </source>
</evidence>
<dbReference type="PROSITE" id="PS50157">
    <property type="entry name" value="ZINC_FINGER_C2H2_2"/>
    <property type="match status" value="2"/>
</dbReference>
<evidence type="ECO:0000256" key="5">
    <source>
        <dbReference type="ARBA" id="ARBA00023242"/>
    </source>
</evidence>
<feature type="region of interest" description="Disordered" evidence="7">
    <location>
        <begin position="264"/>
        <end position="321"/>
    </location>
</feature>
<dbReference type="OrthoDB" id="3437960at2759"/>
<dbReference type="FunFam" id="3.30.160.60:FF:002343">
    <property type="entry name" value="Zinc finger protein 33A"/>
    <property type="match status" value="1"/>
</dbReference>
<keyword evidence="4" id="KW-0862">Zinc</keyword>
<keyword evidence="5" id="KW-0539">Nucleus</keyword>
<feature type="compositionally biased region" description="Low complexity" evidence="7">
    <location>
        <begin position="478"/>
        <end position="499"/>
    </location>
</feature>
<name>A0A9P5D7R0_9HYPO</name>
<feature type="compositionally biased region" description="Gly residues" evidence="7">
    <location>
        <begin position="558"/>
        <end position="582"/>
    </location>
</feature>
<dbReference type="Proteomes" id="UP000749293">
    <property type="component" value="Unassembled WGS sequence"/>
</dbReference>
<keyword evidence="10" id="KW-1185">Reference proteome</keyword>
<accession>A0A9P5D7R0</accession>
<protein>
    <recommendedName>
        <fullName evidence="8">C2H2-type domain-containing protein</fullName>
    </recommendedName>
</protein>
<dbReference type="PANTHER" id="PTHR24377">
    <property type="entry name" value="IP01015P-RELATED"/>
    <property type="match status" value="1"/>
</dbReference>
<sequence>MYCGKRSSTASKHARSQDMSQSFLDASAMFSSWNDNIAAMAHNARVPYGHGIMPTNGFDIFDQQSPLTTPTFFNFHEAQTPSAPDAAERNSGHSRKSSRRISNGIANQVSKFENMTGEPDTPSDRSVKRESQPDRFSEGYDGSMEETIKPLRRQKARPHSLAIFPSRAPSAEPQSNGNNVTCPSTPKSGTCPMPETFPSDSNLESVAHDETFESFDDARSKIDDFTYPPRQPENQQQHNALITPHQNQQSSAPFESRPMSFRTAAPTMATPHPSQAAPYSTRATSVAQSGDESQPQTPTSSSCHRSPHAHRRTESMASMQSAASISNINFEEAKLETGISHEEISRYIIGPDPADAKWTCTFDDCGKKFGRKENIKSHVQTHLNDRPYQCPSCIKRFVRQHDLKRHAKIHTGIKPYPCECGNRFARHDALTRHKQRGMCVGAFEGIVKRNVKRGRPRKPRPDMDDRMDKASRTRRKNASTSSVSSSQSFSQSDSSAATTPVDSSDMFDDLLHLSTGMMHSQHQNQQLPQLPPQQSHYPHDNNPSSSAPMPSSSSGPFGSDGGPFGSDGGPFGSEGGPFGSDGGLSPSSSHQSFVSPHEIMEGSTPQVSSPESQIRTPPKHELTDGQLAMLVMNPSATTTAGGPGLIPDSLPGLEASDDSIGATSSLDDLLPLDYSGHQSLRSSMTFSDSDHAVIGREFKFDDLIHDGGDMFGTDERDPFFDYTV</sequence>
<dbReference type="SMART" id="SM00355">
    <property type="entry name" value="ZnF_C2H2"/>
    <property type="match status" value="2"/>
</dbReference>
<dbReference type="InterPro" id="IPR013087">
    <property type="entry name" value="Znf_C2H2_type"/>
</dbReference>
<reference evidence="9" key="1">
    <citation type="submission" date="2020-03" db="EMBL/GenBank/DDBJ databases">
        <title>Site-based positive gene gene selection in Geosmithia morbida across the United States reveals a broad range of putative effectors and factors for local host and environmental adapation.</title>
        <authorList>
            <person name="Onufrak A."/>
            <person name="Murdoch R.W."/>
            <person name="Gazis R."/>
            <person name="Huff M."/>
            <person name="Staton M."/>
            <person name="Klingeman W."/>
            <person name="Hadziabdic D."/>
        </authorList>
    </citation>
    <scope>NUCLEOTIDE SEQUENCE</scope>
    <source>
        <strain evidence="9">1262</strain>
    </source>
</reference>
<dbReference type="Pfam" id="PF00096">
    <property type="entry name" value="zf-C2H2"/>
    <property type="match status" value="2"/>
</dbReference>
<evidence type="ECO:0000256" key="6">
    <source>
        <dbReference type="PROSITE-ProRule" id="PRU00042"/>
    </source>
</evidence>
<feature type="compositionally biased region" description="Polar residues" evidence="7">
    <location>
        <begin position="100"/>
        <end position="113"/>
    </location>
</feature>
<dbReference type="GO" id="GO:0008270">
    <property type="term" value="F:zinc ion binding"/>
    <property type="evidence" value="ECO:0007669"/>
    <property type="project" value="UniProtKB-KW"/>
</dbReference>
<dbReference type="InterPro" id="IPR050826">
    <property type="entry name" value="Krueppel_C2H2_ZnFinger"/>
</dbReference>
<keyword evidence="3 6" id="KW-0863">Zinc-finger</keyword>
<dbReference type="AlphaFoldDB" id="A0A9P5D7R0"/>
<dbReference type="InterPro" id="IPR036236">
    <property type="entry name" value="Znf_C2H2_sf"/>
</dbReference>
<dbReference type="FunFam" id="3.30.160.60:FF:000504">
    <property type="entry name" value="C2H2 transcription factor swi5"/>
    <property type="match status" value="1"/>
</dbReference>
<dbReference type="EMBL" id="JAANYQ010000002">
    <property type="protein sequence ID" value="KAF4126020.1"/>
    <property type="molecule type" value="Genomic_DNA"/>
</dbReference>
<evidence type="ECO:0000313" key="10">
    <source>
        <dbReference type="Proteomes" id="UP000749293"/>
    </source>
</evidence>
<feature type="region of interest" description="Disordered" evidence="7">
    <location>
        <begin position="635"/>
        <end position="659"/>
    </location>
</feature>
<proteinExistence type="predicted"/>
<feature type="compositionally biased region" description="Low complexity" evidence="7">
    <location>
        <begin position="519"/>
        <end position="536"/>
    </location>
</feature>
<dbReference type="Gene3D" id="3.30.160.60">
    <property type="entry name" value="Classic Zinc Finger"/>
    <property type="match status" value="3"/>
</dbReference>
<feature type="compositionally biased region" description="Basic and acidic residues" evidence="7">
    <location>
        <begin position="122"/>
        <end position="138"/>
    </location>
</feature>
<feature type="region of interest" description="Disordered" evidence="7">
    <location>
        <begin position="80"/>
        <end position="200"/>
    </location>
</feature>
<feature type="compositionally biased region" description="Low complexity" evidence="7">
    <location>
        <begin position="543"/>
        <end position="557"/>
    </location>
</feature>
<evidence type="ECO:0000256" key="4">
    <source>
        <dbReference type="ARBA" id="ARBA00022833"/>
    </source>
</evidence>
<evidence type="ECO:0000256" key="2">
    <source>
        <dbReference type="ARBA" id="ARBA00022737"/>
    </source>
</evidence>